<feature type="domain" description="SLH" evidence="2">
    <location>
        <begin position="100"/>
        <end position="159"/>
    </location>
</feature>
<dbReference type="Pfam" id="PF00395">
    <property type="entry name" value="SLH"/>
    <property type="match status" value="3"/>
</dbReference>
<sequence length="419" mass="44352">MSSFNRWQSGTAAFLALSTIAGASAPMVMMMPAQAQTTSFSDVSSSYWAASFIRELSERDVIAGFPDGTFRPDEPVTRAQFAAMIRKAFSRSQERSAVNFVDVSQSYWAYSAIQEAYTTGFLAGYPGNVFRPNQNIPRVQVLVSLANGLDYSVSTEVETVLQQYYTDAAEVPSYARSSVAAATDKQIVVNYPNIRLLNPNEVATRAEVAAFIYQALVSSGQATAITSPYVVGQRPPVQTPTQVRIPSGTTIPVKYGEAERILVTPDETAPLTLTVAQNITTSQGTVLIPSGSRVVGELRPAEGGSQFVARELVLASGQRIQLNASSEVITTTEEVRKGASAGTIVKDAALGAAAAAAVAAVTGDRAIATEEVLGGAGIGGLIGLFLGRDRVTLIRVDPNQDLNLTLNSDLVLPTGSTNQ</sequence>
<protein>
    <submittedName>
        <fullName evidence="3">S-layer homology domain-containing protein</fullName>
    </submittedName>
</protein>
<feature type="domain" description="SLH" evidence="2">
    <location>
        <begin position="36"/>
        <end position="99"/>
    </location>
</feature>
<gene>
    <name evidence="3" type="ORF">NC998_01260</name>
</gene>
<evidence type="ECO:0000313" key="3">
    <source>
        <dbReference type="EMBL" id="MEP0815720.1"/>
    </source>
</evidence>
<dbReference type="PROSITE" id="PS51272">
    <property type="entry name" value="SLH"/>
    <property type="match status" value="3"/>
</dbReference>
<dbReference type="EMBL" id="JAMPKM010000001">
    <property type="protein sequence ID" value="MEP0815720.1"/>
    <property type="molecule type" value="Genomic_DNA"/>
</dbReference>
<name>A0ABV0J3J7_9CYAN</name>
<keyword evidence="1" id="KW-0732">Signal</keyword>
<proteinExistence type="predicted"/>
<reference evidence="3 4" key="1">
    <citation type="submission" date="2022-04" db="EMBL/GenBank/DDBJ databases">
        <title>Positive selection, recombination, and allopatry shape intraspecific diversity of widespread and dominant cyanobacteria.</title>
        <authorList>
            <person name="Wei J."/>
            <person name="Shu W."/>
            <person name="Hu C."/>
        </authorList>
    </citation>
    <scope>NUCLEOTIDE SEQUENCE [LARGE SCALE GENOMIC DNA]</scope>
    <source>
        <strain evidence="3 4">GB2-A4</strain>
    </source>
</reference>
<dbReference type="RefSeq" id="WP_190431262.1">
    <property type="nucleotide sequence ID" value="NZ_JAMPKM010000001.1"/>
</dbReference>
<evidence type="ECO:0000259" key="2">
    <source>
        <dbReference type="PROSITE" id="PS51272"/>
    </source>
</evidence>
<evidence type="ECO:0000256" key="1">
    <source>
        <dbReference type="SAM" id="SignalP"/>
    </source>
</evidence>
<comment type="caution">
    <text evidence="3">The sequence shown here is derived from an EMBL/GenBank/DDBJ whole genome shotgun (WGS) entry which is preliminary data.</text>
</comment>
<organism evidence="3 4">
    <name type="scientific">Trichocoleus desertorum GB2-A4</name>
    <dbReference type="NCBI Taxonomy" id="2933944"/>
    <lineage>
        <taxon>Bacteria</taxon>
        <taxon>Bacillati</taxon>
        <taxon>Cyanobacteriota</taxon>
        <taxon>Cyanophyceae</taxon>
        <taxon>Leptolyngbyales</taxon>
        <taxon>Trichocoleusaceae</taxon>
        <taxon>Trichocoleus</taxon>
    </lineage>
</organism>
<evidence type="ECO:0000313" key="4">
    <source>
        <dbReference type="Proteomes" id="UP001464891"/>
    </source>
</evidence>
<feature type="domain" description="SLH" evidence="2">
    <location>
        <begin position="162"/>
        <end position="226"/>
    </location>
</feature>
<dbReference type="Proteomes" id="UP001464891">
    <property type="component" value="Unassembled WGS sequence"/>
</dbReference>
<feature type="chain" id="PRO_5046120924" evidence="1">
    <location>
        <begin position="24"/>
        <end position="419"/>
    </location>
</feature>
<dbReference type="InterPro" id="IPR001119">
    <property type="entry name" value="SLH_dom"/>
</dbReference>
<dbReference type="InterPro" id="IPR051465">
    <property type="entry name" value="Cell_Envelope_Struct_Comp"/>
</dbReference>
<feature type="signal peptide" evidence="1">
    <location>
        <begin position="1"/>
        <end position="23"/>
    </location>
</feature>
<keyword evidence="4" id="KW-1185">Reference proteome</keyword>
<accession>A0ABV0J3J7</accession>
<dbReference type="PANTHER" id="PTHR43308:SF5">
    <property type="entry name" value="S-LAYER PROTEIN _ PEPTIDOGLYCAN ENDO-BETA-N-ACETYLGLUCOSAMINIDASE"/>
    <property type="match status" value="1"/>
</dbReference>
<dbReference type="PANTHER" id="PTHR43308">
    <property type="entry name" value="OUTER MEMBRANE PROTEIN ALPHA-RELATED"/>
    <property type="match status" value="1"/>
</dbReference>